<dbReference type="AlphaFoldDB" id="A0A9D2F0R3"/>
<dbReference type="Pfam" id="PF13508">
    <property type="entry name" value="Acetyltransf_7"/>
    <property type="match status" value="1"/>
</dbReference>
<dbReference type="InterPro" id="IPR000182">
    <property type="entry name" value="GNAT_dom"/>
</dbReference>
<evidence type="ECO:0000259" key="1">
    <source>
        <dbReference type="PROSITE" id="PS51186"/>
    </source>
</evidence>
<sequence>MIQAVTTPEHQGEFIRRLGDKPYFAATMGTHCALFAAHPASGWQFYLLPGSGALALRGGSAALCGTLPGGPKGEETEELQGFLRFLGVERLLCEEMPLSGWLAAEPLLLWELPQGGCLPLPAPPPAGLTLEEHPAMQPVSRLVFPDSEAEREAFYSLACTAQAHGIGCCRALLHSGQPVCTVGCYERSDTEAYLSAGVTAPGWRGRGLAGWLIASLANQLAAHRTVRFASIPALEVFYRRLGFTRAGVLQQYTREWEKV</sequence>
<dbReference type="EMBL" id="DXBO01000021">
    <property type="protein sequence ID" value="HIZ47354.1"/>
    <property type="molecule type" value="Genomic_DNA"/>
</dbReference>
<feature type="domain" description="N-acetyltransferase" evidence="1">
    <location>
        <begin position="118"/>
        <end position="259"/>
    </location>
</feature>
<accession>A0A9D2F0R3</accession>
<dbReference type="InterPro" id="IPR016181">
    <property type="entry name" value="Acyl_CoA_acyltransferase"/>
</dbReference>
<dbReference type="Proteomes" id="UP000824031">
    <property type="component" value="Unassembled WGS sequence"/>
</dbReference>
<reference evidence="2" key="1">
    <citation type="journal article" date="2021" name="PeerJ">
        <title>Extensive microbial diversity within the chicken gut microbiome revealed by metagenomics and culture.</title>
        <authorList>
            <person name="Gilroy R."/>
            <person name="Ravi A."/>
            <person name="Getino M."/>
            <person name="Pursley I."/>
            <person name="Horton D.L."/>
            <person name="Alikhan N.F."/>
            <person name="Baker D."/>
            <person name="Gharbi K."/>
            <person name="Hall N."/>
            <person name="Watson M."/>
            <person name="Adriaenssens E.M."/>
            <person name="Foster-Nyarko E."/>
            <person name="Jarju S."/>
            <person name="Secka A."/>
            <person name="Antonio M."/>
            <person name="Oren A."/>
            <person name="Chaudhuri R.R."/>
            <person name="La Ragione R."/>
            <person name="Hildebrand F."/>
            <person name="Pallen M.J."/>
        </authorList>
    </citation>
    <scope>NUCLEOTIDE SEQUENCE</scope>
    <source>
        <strain evidence="2">3436</strain>
    </source>
</reference>
<name>A0A9D2F0R3_9FIRM</name>
<evidence type="ECO:0000313" key="3">
    <source>
        <dbReference type="Proteomes" id="UP000824031"/>
    </source>
</evidence>
<proteinExistence type="predicted"/>
<comment type="caution">
    <text evidence="2">The sequence shown here is derived from an EMBL/GenBank/DDBJ whole genome shotgun (WGS) entry which is preliminary data.</text>
</comment>
<dbReference type="SUPFAM" id="SSF55729">
    <property type="entry name" value="Acyl-CoA N-acyltransferases (Nat)"/>
    <property type="match status" value="1"/>
</dbReference>
<organism evidence="2 3">
    <name type="scientific">Candidatus Gemmiger excrementavium</name>
    <dbReference type="NCBI Taxonomy" id="2838608"/>
    <lineage>
        <taxon>Bacteria</taxon>
        <taxon>Bacillati</taxon>
        <taxon>Bacillota</taxon>
        <taxon>Clostridia</taxon>
        <taxon>Eubacteriales</taxon>
        <taxon>Gemmiger</taxon>
    </lineage>
</organism>
<evidence type="ECO:0000313" key="2">
    <source>
        <dbReference type="EMBL" id="HIZ47354.1"/>
    </source>
</evidence>
<gene>
    <name evidence="2" type="ORF">H9810_01355</name>
</gene>
<reference evidence="2" key="2">
    <citation type="submission" date="2021-04" db="EMBL/GenBank/DDBJ databases">
        <authorList>
            <person name="Gilroy R."/>
        </authorList>
    </citation>
    <scope>NUCLEOTIDE SEQUENCE</scope>
    <source>
        <strain evidence="2">3436</strain>
    </source>
</reference>
<dbReference type="Gene3D" id="3.40.630.30">
    <property type="match status" value="1"/>
</dbReference>
<protein>
    <recommendedName>
        <fullName evidence="1">N-acetyltransferase domain-containing protein</fullName>
    </recommendedName>
</protein>
<dbReference type="PROSITE" id="PS51186">
    <property type="entry name" value="GNAT"/>
    <property type="match status" value="1"/>
</dbReference>
<dbReference type="GO" id="GO:0016747">
    <property type="term" value="F:acyltransferase activity, transferring groups other than amino-acyl groups"/>
    <property type="evidence" value="ECO:0007669"/>
    <property type="project" value="InterPro"/>
</dbReference>